<evidence type="ECO:0000313" key="7">
    <source>
        <dbReference type="EMBL" id="EFF67471.1"/>
    </source>
</evidence>
<keyword evidence="5" id="KW-1133">Transmembrane helix</keyword>
<sequence>MIPRVNRMKDNSKIAIAAIISGAALETAMVISALPIKKYKAELKNASKKLNGKIKSTVTRTALLGICGALTTAAGISLKHKKSETADNSDSSVEAVEMKNNESYETETVVTEATDNKKTVIKDNAVKAESKKEAPESKSVPSVWKCEACGHENSVDKKVCSYCGQLRSDLLNKVMEQW</sequence>
<evidence type="ECO:0000256" key="1">
    <source>
        <dbReference type="ARBA" id="ARBA00022723"/>
    </source>
</evidence>
<feature type="transmembrane region" description="Helical" evidence="5">
    <location>
        <begin position="57"/>
        <end position="78"/>
    </location>
</feature>
<proteinExistence type="predicted"/>
<feature type="region of interest" description="Disordered" evidence="4">
    <location>
        <begin position="83"/>
        <end position="105"/>
    </location>
</feature>
<keyword evidence="2" id="KW-0863">Zinc-finger</keyword>
<protein>
    <recommendedName>
        <fullName evidence="6">RanBP2-type domain-containing protein</fullName>
    </recommendedName>
</protein>
<dbReference type="InterPro" id="IPR036443">
    <property type="entry name" value="Znf_RanBP2_sf"/>
</dbReference>
<evidence type="ECO:0000259" key="6">
    <source>
        <dbReference type="PROSITE" id="PS50199"/>
    </source>
</evidence>
<keyword evidence="1" id="KW-0479">Metal-binding</keyword>
<evidence type="ECO:0000256" key="3">
    <source>
        <dbReference type="ARBA" id="ARBA00022833"/>
    </source>
</evidence>
<dbReference type="STRING" id="45851.BHV86_03965"/>
<name>D4S2L6_9FIRM</name>
<evidence type="ECO:0000256" key="5">
    <source>
        <dbReference type="SAM" id="Phobius"/>
    </source>
</evidence>
<keyword evidence="5" id="KW-0812">Transmembrane</keyword>
<dbReference type="HOGENOM" id="CLU_1507914_0_0_9"/>
<keyword evidence="8" id="KW-1185">Reference proteome</keyword>
<dbReference type="InterPro" id="IPR001876">
    <property type="entry name" value="Znf_RanBP2"/>
</dbReference>
<accession>D4S2L6</accession>
<dbReference type="PROSITE" id="PS01358">
    <property type="entry name" value="ZF_RANBP2_1"/>
    <property type="match status" value="1"/>
</dbReference>
<evidence type="ECO:0000256" key="2">
    <source>
        <dbReference type="ARBA" id="ARBA00022771"/>
    </source>
</evidence>
<comment type="caution">
    <text evidence="7">The sequence shown here is derived from an EMBL/GenBank/DDBJ whole genome shotgun (WGS) entry which is preliminary data.</text>
</comment>
<dbReference type="GO" id="GO:0008270">
    <property type="term" value="F:zinc ion binding"/>
    <property type="evidence" value="ECO:0007669"/>
    <property type="project" value="UniProtKB-KW"/>
</dbReference>
<keyword evidence="3" id="KW-0862">Zinc</keyword>
<keyword evidence="5" id="KW-0472">Membrane</keyword>
<feature type="domain" description="RanBP2-type" evidence="6">
    <location>
        <begin position="140"/>
        <end position="169"/>
    </location>
</feature>
<dbReference type="AlphaFoldDB" id="D4S2L6"/>
<reference evidence="7 8" key="1">
    <citation type="submission" date="2010-02" db="EMBL/GenBank/DDBJ databases">
        <authorList>
            <person name="Weinstock G."/>
            <person name="Sodergren E."/>
            <person name="Clifton S."/>
            <person name="Fulton L."/>
            <person name="Fulton B."/>
            <person name="Courtney L."/>
            <person name="Fronick C."/>
            <person name="Harrison M."/>
            <person name="Strong C."/>
            <person name="Farmer C."/>
            <person name="Delahaunty K."/>
            <person name="Markovic C."/>
            <person name="Hall O."/>
            <person name="Minx P."/>
            <person name="Tomlinson C."/>
            <person name="Mitreva M."/>
            <person name="Nelson J."/>
            <person name="Hou S."/>
            <person name="Wollam A."/>
            <person name="Pepin K.H."/>
            <person name="Johnson M."/>
            <person name="Bhonagiri V."/>
            <person name="Zhang X."/>
            <person name="Suruliraj S."/>
            <person name="Warren W."/>
            <person name="Chinwalla A."/>
            <person name="Mardis E.R."/>
            <person name="Wilson R.K."/>
        </authorList>
    </citation>
    <scope>NUCLEOTIDE SEQUENCE [LARGE SCALE GENOMIC DNA]</scope>
    <source>
        <strain evidence="7 8">DSM 2876</strain>
    </source>
</reference>
<dbReference type="PROSITE" id="PS50199">
    <property type="entry name" value="ZF_RANBP2_2"/>
    <property type="match status" value="1"/>
</dbReference>
<evidence type="ECO:0000313" key="8">
    <source>
        <dbReference type="Proteomes" id="UP000006238"/>
    </source>
</evidence>
<dbReference type="Proteomes" id="UP000006238">
    <property type="component" value="Unassembled WGS sequence"/>
</dbReference>
<dbReference type="EMBL" id="ABWN01000040">
    <property type="protein sequence ID" value="EFF67471.1"/>
    <property type="molecule type" value="Genomic_DNA"/>
</dbReference>
<evidence type="ECO:0000256" key="4">
    <source>
        <dbReference type="SAM" id="MobiDB-lite"/>
    </source>
</evidence>
<dbReference type="SUPFAM" id="SSF90209">
    <property type="entry name" value="Ran binding protein zinc finger-like"/>
    <property type="match status" value="1"/>
</dbReference>
<organism evidence="7 8">
    <name type="scientific">Eshraghiella crossota DSM 2876</name>
    <dbReference type="NCBI Taxonomy" id="511680"/>
    <lineage>
        <taxon>Bacteria</taxon>
        <taxon>Bacillati</taxon>
        <taxon>Bacillota</taxon>
        <taxon>Clostridia</taxon>
        <taxon>Lachnospirales</taxon>
        <taxon>Lachnospiraceae</taxon>
        <taxon>Eshraghiella</taxon>
    </lineage>
</organism>
<gene>
    <name evidence="7" type="ORF">BUTYVIB_02338</name>
</gene>
<dbReference type="Gene3D" id="2.30.30.380">
    <property type="entry name" value="Zn-finger domain of Sec23/24"/>
    <property type="match status" value="1"/>
</dbReference>